<dbReference type="Gene3D" id="3.90.10.10">
    <property type="entry name" value="Cytochrome C3"/>
    <property type="match status" value="1"/>
</dbReference>
<sequence>MPEIRRSPRFLLTVTAFCLISVLLLPAFALWAGGDSRTAEKIDYTDCLGCHKEIEPISPAHPFKCADCHLRPEDTKGKALTEHQGIVRNPSAPGNMEIFCIKCHEKEIKQVKNSLHSTMAGIINQTRYLWGAQERASPAIYGLSGGLKPLPKTDPSLHPETPAMLVDDFLRRRCLRCHIHTKGPESPGLYRGTGCAACHVLYNNDGQYHGNDRAIDRSKKGYPAKHNFTKRIPNAQCMHCHNNNHVGADYEGLFEHDYSDSYRSPMVNGKLKETTYGLNQHHLARDIHAEKGLWCIDCHTRKDVMGDGHTYSYEMEAPKRSCTDCHGGFNSTAPDLTNRAIRKVSDEFLFISKNHEKKHRLPLFSPNSIGHRTPAHAKVRCSACHAQWSYQDYGMSVMREDMINDYKWWNLTAQGDPYLQKRLKKYVESPDIVYPVSIDRLSGKETSGIWSIGWRFRRWEQMPLGVDHTGRYSILRPLYQYLISYIDRQGNCVLDSVAPLRGDGTGKGWAFMPYVPHTTAPFGRGCNACHQNRVAAGLGIQDEITIDNVLTIPSPPAVETMRLLNREEQRKLLQPTKEWHKERLRAVKPNQNY</sequence>
<name>A0A8J6MVT1_9DELT</name>
<organism evidence="2 3">
    <name type="scientific">Candidatus Desulfacyla euxinica</name>
    <dbReference type="NCBI Taxonomy" id="2841693"/>
    <lineage>
        <taxon>Bacteria</taxon>
        <taxon>Deltaproteobacteria</taxon>
        <taxon>Candidatus Desulfacyla</taxon>
    </lineage>
</organism>
<dbReference type="GO" id="GO:0016491">
    <property type="term" value="F:oxidoreductase activity"/>
    <property type="evidence" value="ECO:0007669"/>
    <property type="project" value="TreeGrafter"/>
</dbReference>
<proteinExistence type="predicted"/>
<dbReference type="EMBL" id="JACNJD010000124">
    <property type="protein sequence ID" value="MBC8176297.1"/>
    <property type="molecule type" value="Genomic_DNA"/>
</dbReference>
<dbReference type="PANTHER" id="PTHR35038">
    <property type="entry name" value="DISSIMILATORY SULFITE REDUCTASE SIRA"/>
    <property type="match status" value="1"/>
</dbReference>
<dbReference type="AlphaFoldDB" id="A0A8J6MVT1"/>
<evidence type="ECO:0000256" key="1">
    <source>
        <dbReference type="ARBA" id="ARBA00022729"/>
    </source>
</evidence>
<keyword evidence="1" id="KW-0732">Signal</keyword>
<reference evidence="2 3" key="1">
    <citation type="submission" date="2020-08" db="EMBL/GenBank/DDBJ databases">
        <title>Bridging the membrane lipid divide: bacteria of the FCB group superphylum have the potential to synthesize archaeal ether lipids.</title>
        <authorList>
            <person name="Villanueva L."/>
            <person name="Von Meijenfeldt F.A.B."/>
            <person name="Westbye A.B."/>
            <person name="Yadav S."/>
            <person name="Hopmans E.C."/>
            <person name="Dutilh B.E."/>
            <person name="Sinninghe Damste J.S."/>
        </authorList>
    </citation>
    <scope>NUCLEOTIDE SEQUENCE [LARGE SCALE GENOMIC DNA]</scope>
    <source>
        <strain evidence="2">NIOZ-UU27</strain>
    </source>
</reference>
<evidence type="ECO:0008006" key="4">
    <source>
        <dbReference type="Google" id="ProtNLM"/>
    </source>
</evidence>
<dbReference type="InterPro" id="IPR051829">
    <property type="entry name" value="Multiheme_Cytochr_ET"/>
</dbReference>
<comment type="caution">
    <text evidence="2">The sequence shown here is derived from an EMBL/GenBank/DDBJ whole genome shotgun (WGS) entry which is preliminary data.</text>
</comment>
<evidence type="ECO:0000313" key="3">
    <source>
        <dbReference type="Proteomes" id="UP000650524"/>
    </source>
</evidence>
<evidence type="ECO:0000313" key="2">
    <source>
        <dbReference type="EMBL" id="MBC8176297.1"/>
    </source>
</evidence>
<dbReference type="SUPFAM" id="SSF48695">
    <property type="entry name" value="Multiheme cytochromes"/>
    <property type="match status" value="1"/>
</dbReference>
<dbReference type="Proteomes" id="UP000650524">
    <property type="component" value="Unassembled WGS sequence"/>
</dbReference>
<dbReference type="InterPro" id="IPR036280">
    <property type="entry name" value="Multihaem_cyt_sf"/>
</dbReference>
<protein>
    <recommendedName>
        <fullName evidence="4">Cytochrome C</fullName>
    </recommendedName>
</protein>
<dbReference type="PANTHER" id="PTHR35038:SF6">
    <property type="entry name" value="SURFACE LOCALIZED DECAHEME CYTOCHROME C LIPOPROTEIN"/>
    <property type="match status" value="1"/>
</dbReference>
<accession>A0A8J6MVT1</accession>
<gene>
    <name evidence="2" type="ORF">H8E19_02745</name>
</gene>